<dbReference type="Gene3D" id="3.30.1870.10">
    <property type="entry name" value="EreA-like, domain 2"/>
    <property type="match status" value="1"/>
</dbReference>
<dbReference type="EMBL" id="BSEV01000011">
    <property type="protein sequence ID" value="GLK11534.1"/>
    <property type="molecule type" value="Genomic_DNA"/>
</dbReference>
<dbReference type="RefSeq" id="WP_271219910.1">
    <property type="nucleotide sequence ID" value="NZ_BAAAVD010000016.1"/>
</dbReference>
<dbReference type="AlphaFoldDB" id="A0A9W6I5E9"/>
<proteinExistence type="predicted"/>
<accession>A0A9W6I5E9</accession>
<dbReference type="CDD" id="cd14728">
    <property type="entry name" value="Ere-like"/>
    <property type="match status" value="1"/>
</dbReference>
<dbReference type="GO" id="GO:0046677">
    <property type="term" value="P:response to antibiotic"/>
    <property type="evidence" value="ECO:0007669"/>
    <property type="project" value="InterPro"/>
</dbReference>
<comment type="caution">
    <text evidence="2">The sequence shown here is derived from an EMBL/GenBank/DDBJ whole genome shotgun (WGS) entry which is preliminary data.</text>
</comment>
<protein>
    <recommendedName>
        <fullName evidence="4">Erythromycin esterase</fullName>
    </recommendedName>
</protein>
<dbReference type="InterPro" id="IPR006311">
    <property type="entry name" value="TAT_signal"/>
</dbReference>
<dbReference type="Gene3D" id="3.40.1660.10">
    <property type="entry name" value="EreA-like (biosynthetic domain)"/>
    <property type="match status" value="1"/>
</dbReference>
<dbReference type="PANTHER" id="PTHR31299">
    <property type="entry name" value="ESTERASE, PUTATIVE (AFU_ORTHOLOGUE AFUA_1G05850)-RELATED"/>
    <property type="match status" value="1"/>
</dbReference>
<evidence type="ECO:0000313" key="2">
    <source>
        <dbReference type="EMBL" id="GLK11534.1"/>
    </source>
</evidence>
<keyword evidence="3" id="KW-1185">Reference proteome</keyword>
<evidence type="ECO:0000256" key="1">
    <source>
        <dbReference type="SAM" id="SignalP"/>
    </source>
</evidence>
<evidence type="ECO:0008006" key="4">
    <source>
        <dbReference type="Google" id="ProtNLM"/>
    </source>
</evidence>
<dbReference type="PANTHER" id="PTHR31299:SF0">
    <property type="entry name" value="ESTERASE, PUTATIVE (AFU_ORTHOLOGUE AFUA_1G05850)-RELATED"/>
    <property type="match status" value="1"/>
</dbReference>
<dbReference type="InterPro" id="IPR007815">
    <property type="entry name" value="Emycin_Estase"/>
</dbReference>
<dbReference type="SUPFAM" id="SSF159501">
    <property type="entry name" value="EreA/ChaN-like"/>
    <property type="match status" value="1"/>
</dbReference>
<reference evidence="2" key="2">
    <citation type="submission" date="2023-01" db="EMBL/GenBank/DDBJ databases">
        <authorList>
            <person name="Sun Q."/>
            <person name="Evtushenko L."/>
        </authorList>
    </citation>
    <scope>NUCLEOTIDE SEQUENCE</scope>
    <source>
        <strain evidence="2">VKM Ac-2007</strain>
    </source>
</reference>
<gene>
    <name evidence="2" type="ORF">GCM10017600_49410</name>
</gene>
<dbReference type="Gene3D" id="1.20.1440.30">
    <property type="entry name" value="Biosynthetic Protein domain"/>
    <property type="match status" value="1"/>
</dbReference>
<dbReference type="InterPro" id="IPR014622">
    <property type="entry name" value="UCP036794_erythomycin"/>
</dbReference>
<feature type="chain" id="PRO_5040754997" description="Erythromycin esterase" evidence="1">
    <location>
        <begin position="26"/>
        <end position="444"/>
    </location>
</feature>
<organism evidence="2 3">
    <name type="scientific">Streptosporangium carneum</name>
    <dbReference type="NCBI Taxonomy" id="47481"/>
    <lineage>
        <taxon>Bacteria</taxon>
        <taxon>Bacillati</taxon>
        <taxon>Actinomycetota</taxon>
        <taxon>Actinomycetes</taxon>
        <taxon>Streptosporangiales</taxon>
        <taxon>Streptosporangiaceae</taxon>
        <taxon>Streptosporangium</taxon>
    </lineage>
</organism>
<dbReference type="PIRSF" id="PIRSF036794">
    <property type="entry name" value="UCP_erythr_ester"/>
    <property type="match status" value="1"/>
</dbReference>
<dbReference type="Pfam" id="PF05139">
    <property type="entry name" value="Erythro_esteras"/>
    <property type="match status" value="1"/>
</dbReference>
<dbReference type="InterPro" id="IPR052036">
    <property type="entry name" value="Hydrolase/PRTase-associated"/>
</dbReference>
<keyword evidence="1" id="KW-0732">Signal</keyword>
<name>A0A9W6I5E9_9ACTN</name>
<reference evidence="2" key="1">
    <citation type="journal article" date="2014" name="Int. J. Syst. Evol. Microbiol.">
        <title>Complete genome sequence of Corynebacterium casei LMG S-19264T (=DSM 44701T), isolated from a smear-ripened cheese.</title>
        <authorList>
            <consortium name="US DOE Joint Genome Institute (JGI-PGF)"/>
            <person name="Walter F."/>
            <person name="Albersmeier A."/>
            <person name="Kalinowski J."/>
            <person name="Ruckert C."/>
        </authorList>
    </citation>
    <scope>NUCLEOTIDE SEQUENCE</scope>
    <source>
        <strain evidence="2">VKM Ac-2007</strain>
    </source>
</reference>
<sequence length="444" mass="49440">MRKTPLRRGLLVAVALGALAAPALAAPALAAPTSASETPEERVVAGLERYAHPLSSTRPDMPGHDLKALSALVRDAEIVGVGEATHGSNELFTLRHRLFRYLATTQGFTTLALEAPWSAGVRLDEYVRTGKGDLRTILKEEGETAGGVWSTEEWLDLYSWMRDYNRTARTKLRVMGFDISDVNPQQYRRILNWAEEHEPSILPELRRRYAKLLALPGGAKERVDALLALPPEQLKAVAEDAEAAYHLVEKAGKVNPYVLQEARVIYQMTKVYSSEGSELHRNRDRFMAENTMWWKRHTGLKIVAAAHNGHVTYLSPYPQHYPVTQGAQLRAMAGRAYVAIGTSIHSGGFRAINPDNGKTENFDTGAAGPDSNEHVLDKVRHRDYYVSLRQAERDPATRKWLDTARPTFTVPATYLPEMFKAPLALGQAYDIVVHLHRVKAANPL</sequence>
<dbReference type="PROSITE" id="PS51318">
    <property type="entry name" value="TAT"/>
    <property type="match status" value="1"/>
</dbReference>
<feature type="signal peptide" evidence="1">
    <location>
        <begin position="1"/>
        <end position="25"/>
    </location>
</feature>
<dbReference type="Proteomes" id="UP001143474">
    <property type="component" value="Unassembled WGS sequence"/>
</dbReference>
<evidence type="ECO:0000313" key="3">
    <source>
        <dbReference type="Proteomes" id="UP001143474"/>
    </source>
</evidence>